<gene>
    <name evidence="3" type="ORF">URODEC1_LOCUS121978</name>
</gene>
<comment type="caution">
    <text evidence="3">The sequence shown here is derived from an EMBL/GenBank/DDBJ whole genome shotgun (WGS) entry which is preliminary data.</text>
</comment>
<feature type="repeat" description="TPR" evidence="1">
    <location>
        <begin position="301"/>
        <end position="334"/>
    </location>
</feature>
<dbReference type="SMART" id="SM00028">
    <property type="entry name" value="TPR"/>
    <property type="match status" value="10"/>
</dbReference>
<dbReference type="EMBL" id="CAXIPR030001495">
    <property type="protein sequence ID" value="CAM0148723.1"/>
    <property type="molecule type" value="Genomic_DNA"/>
</dbReference>
<dbReference type="InterPro" id="IPR019734">
    <property type="entry name" value="TPR_rpt"/>
</dbReference>
<dbReference type="InterPro" id="IPR011990">
    <property type="entry name" value="TPR-like_helical_dom_sf"/>
</dbReference>
<dbReference type="PANTHER" id="PTHR46284">
    <property type="entry name" value="PROTEIN KINESIN LIGHT CHAIN-RELATED 3"/>
    <property type="match status" value="1"/>
</dbReference>
<name>A0ABC9H3A6_9POAL</name>
<reference evidence="3 4" key="1">
    <citation type="submission" date="2024-10" db="EMBL/GenBank/DDBJ databases">
        <authorList>
            <person name="Ryan C."/>
        </authorList>
    </citation>
    <scope>NUCLEOTIDE SEQUENCE [LARGE SCALE GENOMIC DNA]</scope>
</reference>
<keyword evidence="4" id="KW-1185">Reference proteome</keyword>
<feature type="region of interest" description="Disordered" evidence="2">
    <location>
        <begin position="143"/>
        <end position="170"/>
    </location>
</feature>
<feature type="repeat" description="TPR" evidence="1">
    <location>
        <begin position="386"/>
        <end position="419"/>
    </location>
</feature>
<proteinExistence type="predicted"/>
<feature type="compositionally biased region" description="Low complexity" evidence="2">
    <location>
        <begin position="35"/>
        <end position="50"/>
    </location>
</feature>
<dbReference type="Gene3D" id="1.25.40.10">
    <property type="entry name" value="Tetratricopeptide repeat domain"/>
    <property type="match status" value="3"/>
</dbReference>
<evidence type="ECO:0000313" key="4">
    <source>
        <dbReference type="Proteomes" id="UP001497457"/>
    </source>
</evidence>
<feature type="repeat" description="TPR" evidence="1">
    <location>
        <begin position="511"/>
        <end position="544"/>
    </location>
</feature>
<evidence type="ECO:0000256" key="1">
    <source>
        <dbReference type="PROSITE-ProRule" id="PRU00339"/>
    </source>
</evidence>
<sequence length="603" mass="65235">MPGLAANDNSPPAAAPPPRRLSSPLPRRAPPSPSPSTSSRAKPRKPASAAAPPPEADESLDNPDLGPFLLKQARDAMVSGEGGGAARALEFAERAARALERRGEGAELELAMSLHVAAAIHCGLGRHADAIPVLERAVAVVTPPAPEPPAEGEAADDQQEQQPEADPRGEEWSLAAFSGWMQLGDTHAMLGRMDESIACYGKGLEIQMAALGERDPRVAETCRYLAEAHVQTLQFDEAEKLCRKALEIHREHSAPASLEEASDRRLMALILDAKGDYDGALEHLVLASMTMVANGRDIEVATIDVAIGNTYLALARFDEAVFSYQKALTVLKSARGDDHPTVASVYVRLADLYHRTGRLRESKSYCENALRVYAKPAPGAAPDEIAGGLMEIAAIYEALGDLDEALKLLQRALKLLEDSPGQWSTVAGIEAQMGVLYYMIGRYADSRNSFESAVAKLRASGERKSAFFGVLLNQMGLACVQLFKIDEAAQLFEEARAVLEQECGASHPDTLGVYSNLAAIYDAMGRVEDAIEILEHVLKVREEKLGTANPDVEDEKKRLAELLKEAGRSRNRKQKSLENLFGTNAARAKKEGGRRWSNFGFRS</sequence>
<evidence type="ECO:0008006" key="5">
    <source>
        <dbReference type="Google" id="ProtNLM"/>
    </source>
</evidence>
<keyword evidence="1" id="KW-0802">TPR repeat</keyword>
<dbReference type="Pfam" id="PF13424">
    <property type="entry name" value="TPR_12"/>
    <property type="match status" value="4"/>
</dbReference>
<feature type="region of interest" description="Disordered" evidence="2">
    <location>
        <begin position="564"/>
        <end position="584"/>
    </location>
</feature>
<protein>
    <recommendedName>
        <fullName evidence="5">Kinesin light chain</fullName>
    </recommendedName>
</protein>
<accession>A0ABC9H3A6</accession>
<dbReference type="Proteomes" id="UP001497457">
    <property type="component" value="Unassembled WGS sequence"/>
</dbReference>
<organism evidence="3 4">
    <name type="scientific">Urochloa decumbens</name>
    <dbReference type="NCBI Taxonomy" id="240449"/>
    <lineage>
        <taxon>Eukaryota</taxon>
        <taxon>Viridiplantae</taxon>
        <taxon>Streptophyta</taxon>
        <taxon>Embryophyta</taxon>
        <taxon>Tracheophyta</taxon>
        <taxon>Spermatophyta</taxon>
        <taxon>Magnoliopsida</taxon>
        <taxon>Liliopsida</taxon>
        <taxon>Poales</taxon>
        <taxon>Poaceae</taxon>
        <taxon>PACMAD clade</taxon>
        <taxon>Panicoideae</taxon>
        <taxon>Panicodae</taxon>
        <taxon>Paniceae</taxon>
        <taxon>Melinidinae</taxon>
        <taxon>Urochloa</taxon>
    </lineage>
</organism>
<feature type="region of interest" description="Disordered" evidence="2">
    <location>
        <begin position="1"/>
        <end position="67"/>
    </location>
</feature>
<dbReference type="PANTHER" id="PTHR46284:SF9">
    <property type="entry name" value="OS02G0109800 PROTEIN"/>
    <property type="match status" value="1"/>
</dbReference>
<evidence type="ECO:0000313" key="3">
    <source>
        <dbReference type="EMBL" id="CAM0148723.1"/>
    </source>
</evidence>
<dbReference type="PROSITE" id="PS50005">
    <property type="entry name" value="TPR"/>
    <property type="match status" value="3"/>
</dbReference>
<dbReference type="SUPFAM" id="SSF48452">
    <property type="entry name" value="TPR-like"/>
    <property type="match status" value="3"/>
</dbReference>
<dbReference type="AlphaFoldDB" id="A0ABC9H3A6"/>
<dbReference type="FunFam" id="1.25.40.10:FF:001025">
    <property type="entry name" value="Protein KINESIN LIGHT CHAIN-RELATED 2"/>
    <property type="match status" value="1"/>
</dbReference>
<evidence type="ECO:0000256" key="2">
    <source>
        <dbReference type="SAM" id="MobiDB-lite"/>
    </source>
</evidence>